<evidence type="ECO:0000313" key="2">
    <source>
        <dbReference type="EMBL" id="PIR91954.1"/>
    </source>
</evidence>
<reference evidence="3" key="1">
    <citation type="submission" date="2017-09" db="EMBL/GenBank/DDBJ databases">
        <title>Depth-based differentiation of microbial function through sediment-hosted aquifers and enrichment of novel symbionts in the deep terrestrial subsurface.</title>
        <authorList>
            <person name="Probst A.J."/>
            <person name="Ladd B."/>
            <person name="Jarett J.K."/>
            <person name="Geller-Mcgrath D.E."/>
            <person name="Sieber C.M.K."/>
            <person name="Emerson J.B."/>
            <person name="Anantharaman K."/>
            <person name="Thomas B.C."/>
            <person name="Malmstrom R."/>
            <person name="Stieglmeier M."/>
            <person name="Klingl A."/>
            <person name="Woyke T."/>
            <person name="Ryan C.M."/>
            <person name="Banfield J.F."/>
        </authorList>
    </citation>
    <scope>NUCLEOTIDE SEQUENCE [LARGE SCALE GENOMIC DNA]</scope>
</reference>
<accession>A0A2H0UYQ4</accession>
<protein>
    <submittedName>
        <fullName evidence="2">Uncharacterized protein</fullName>
    </submittedName>
</protein>
<name>A0A2H0UYQ4_9BACT</name>
<organism evidence="2 3">
    <name type="scientific">Candidatus Falkowbacteria bacterium CG10_big_fil_rev_8_21_14_0_10_44_15</name>
    <dbReference type="NCBI Taxonomy" id="1974569"/>
    <lineage>
        <taxon>Bacteria</taxon>
        <taxon>Candidatus Falkowiibacteriota</taxon>
    </lineage>
</organism>
<dbReference type="Proteomes" id="UP000228510">
    <property type="component" value="Unassembled WGS sequence"/>
</dbReference>
<dbReference type="EMBL" id="PFAT01000055">
    <property type="protein sequence ID" value="PIR91954.1"/>
    <property type="molecule type" value="Genomic_DNA"/>
</dbReference>
<sequence>MVALNEIVRPTNAPPPASANATAATSRKFSLTIFLLRAPSKKFKKGKGNFCSVPPSILRAEWLGYQRSPD</sequence>
<feature type="non-terminal residue" evidence="2">
    <location>
        <position position="70"/>
    </location>
</feature>
<evidence type="ECO:0000256" key="1">
    <source>
        <dbReference type="SAM" id="MobiDB-lite"/>
    </source>
</evidence>
<proteinExistence type="predicted"/>
<dbReference type="AlphaFoldDB" id="A0A2H0UYQ4"/>
<gene>
    <name evidence="2" type="ORF">COU01_04295</name>
</gene>
<evidence type="ECO:0000313" key="3">
    <source>
        <dbReference type="Proteomes" id="UP000228510"/>
    </source>
</evidence>
<feature type="region of interest" description="Disordered" evidence="1">
    <location>
        <begin position="1"/>
        <end position="21"/>
    </location>
</feature>
<comment type="caution">
    <text evidence="2">The sequence shown here is derived from an EMBL/GenBank/DDBJ whole genome shotgun (WGS) entry which is preliminary data.</text>
</comment>